<name>A0ABP6SU88_9ACTN</name>
<comment type="caution">
    <text evidence="1">The sequence shown here is derived from an EMBL/GenBank/DDBJ whole genome shotgun (WGS) entry which is preliminary data.</text>
</comment>
<organism evidence="1 2">
    <name type="scientific">Cryptosporangium minutisporangium</name>
    <dbReference type="NCBI Taxonomy" id="113569"/>
    <lineage>
        <taxon>Bacteria</taxon>
        <taxon>Bacillati</taxon>
        <taxon>Actinomycetota</taxon>
        <taxon>Actinomycetes</taxon>
        <taxon>Cryptosporangiales</taxon>
        <taxon>Cryptosporangiaceae</taxon>
        <taxon>Cryptosporangium</taxon>
    </lineage>
</organism>
<dbReference type="RefSeq" id="WP_345727486.1">
    <property type="nucleotide sequence ID" value="NZ_BAAAYN010000011.1"/>
</dbReference>
<accession>A0ABP6SU88</accession>
<protein>
    <submittedName>
        <fullName evidence="1">Uncharacterized protein</fullName>
    </submittedName>
</protein>
<evidence type="ECO:0000313" key="1">
    <source>
        <dbReference type="EMBL" id="GAA3385130.1"/>
    </source>
</evidence>
<evidence type="ECO:0000313" key="2">
    <source>
        <dbReference type="Proteomes" id="UP001501676"/>
    </source>
</evidence>
<sequence>MGPHQRAAHYGMVWARIDALPVANLRGVETRYSVGGSTRWVRSDVEYGAEADG</sequence>
<dbReference type="EMBL" id="BAAAYN010000011">
    <property type="protein sequence ID" value="GAA3385130.1"/>
    <property type="molecule type" value="Genomic_DNA"/>
</dbReference>
<proteinExistence type="predicted"/>
<keyword evidence="2" id="KW-1185">Reference proteome</keyword>
<gene>
    <name evidence="1" type="ORF">GCM10020369_17430</name>
</gene>
<reference evidence="2" key="1">
    <citation type="journal article" date="2019" name="Int. J. Syst. Evol. Microbiol.">
        <title>The Global Catalogue of Microorganisms (GCM) 10K type strain sequencing project: providing services to taxonomists for standard genome sequencing and annotation.</title>
        <authorList>
            <consortium name="The Broad Institute Genomics Platform"/>
            <consortium name="The Broad Institute Genome Sequencing Center for Infectious Disease"/>
            <person name="Wu L."/>
            <person name="Ma J."/>
        </authorList>
    </citation>
    <scope>NUCLEOTIDE SEQUENCE [LARGE SCALE GENOMIC DNA]</scope>
    <source>
        <strain evidence="2">JCM 9458</strain>
    </source>
</reference>
<dbReference type="Proteomes" id="UP001501676">
    <property type="component" value="Unassembled WGS sequence"/>
</dbReference>